<reference evidence="1" key="1">
    <citation type="submission" date="2021-12" db="EMBL/GenBank/DDBJ databases">
        <authorList>
            <person name="King R."/>
        </authorList>
    </citation>
    <scope>NUCLEOTIDE SEQUENCE</scope>
</reference>
<organism evidence="1 2">
    <name type="scientific">Diatraea saccharalis</name>
    <name type="common">sugarcane borer</name>
    <dbReference type="NCBI Taxonomy" id="40085"/>
    <lineage>
        <taxon>Eukaryota</taxon>
        <taxon>Metazoa</taxon>
        <taxon>Ecdysozoa</taxon>
        <taxon>Arthropoda</taxon>
        <taxon>Hexapoda</taxon>
        <taxon>Insecta</taxon>
        <taxon>Pterygota</taxon>
        <taxon>Neoptera</taxon>
        <taxon>Endopterygota</taxon>
        <taxon>Lepidoptera</taxon>
        <taxon>Glossata</taxon>
        <taxon>Ditrysia</taxon>
        <taxon>Pyraloidea</taxon>
        <taxon>Crambidae</taxon>
        <taxon>Crambinae</taxon>
        <taxon>Diatraea</taxon>
    </lineage>
</organism>
<proteinExistence type="predicted"/>
<keyword evidence="2" id="KW-1185">Reference proteome</keyword>
<accession>A0A9N9R3P8</accession>
<dbReference type="OrthoDB" id="7479742at2759"/>
<evidence type="ECO:0000313" key="1">
    <source>
        <dbReference type="EMBL" id="CAG9788942.1"/>
    </source>
</evidence>
<sequence>MENMSRSHNVELQAVPESRSENIMTIFKKFCNTIGMTIDDTQITACRRVAKMNEKSKRPRNILETLSSPRLRDTILSLTRRFNKSAKDPSNMLNSSHLGLAASSATRIYVTEHISPQCKFLYAETRKVAKEKKYDFV</sequence>
<dbReference type="EMBL" id="OU893333">
    <property type="protein sequence ID" value="CAG9788942.1"/>
    <property type="molecule type" value="Genomic_DNA"/>
</dbReference>
<gene>
    <name evidence="1" type="ORF">DIATSA_LOCUS6717</name>
</gene>
<evidence type="ECO:0000313" key="2">
    <source>
        <dbReference type="Proteomes" id="UP001153714"/>
    </source>
</evidence>
<name>A0A9N9R3P8_9NEOP</name>
<dbReference type="Proteomes" id="UP001153714">
    <property type="component" value="Chromosome 2"/>
</dbReference>
<protein>
    <submittedName>
        <fullName evidence="1">Uncharacterized protein</fullName>
    </submittedName>
</protein>
<reference evidence="1" key="2">
    <citation type="submission" date="2022-10" db="EMBL/GenBank/DDBJ databases">
        <authorList>
            <consortium name="ENA_rothamsted_submissions"/>
            <consortium name="culmorum"/>
            <person name="King R."/>
        </authorList>
    </citation>
    <scope>NUCLEOTIDE SEQUENCE</scope>
</reference>
<dbReference type="AlphaFoldDB" id="A0A9N9R3P8"/>